<protein>
    <submittedName>
        <fullName evidence="2">Uncharacterized protein</fullName>
    </submittedName>
</protein>
<reference evidence="2" key="1">
    <citation type="journal article" date="2022" name="bioRxiv">
        <title>Sequencing and chromosome-scale assembly of the giantPleurodeles waltlgenome.</title>
        <authorList>
            <person name="Brown T."/>
            <person name="Elewa A."/>
            <person name="Iarovenko S."/>
            <person name="Subramanian E."/>
            <person name="Araus A.J."/>
            <person name="Petzold A."/>
            <person name="Susuki M."/>
            <person name="Suzuki K.-i.T."/>
            <person name="Hayashi T."/>
            <person name="Toyoda A."/>
            <person name="Oliveira C."/>
            <person name="Osipova E."/>
            <person name="Leigh N.D."/>
            <person name="Simon A."/>
            <person name="Yun M.H."/>
        </authorList>
    </citation>
    <scope>NUCLEOTIDE SEQUENCE</scope>
    <source>
        <strain evidence="2">20211129_DDA</strain>
        <tissue evidence="2">Liver</tissue>
    </source>
</reference>
<sequence>MKSPRPDAQFRAQCEMRPKKGAAASPAAKKMNCVPNHVLSRLPARARQSAVQQVTVCVTRTTDTSNFAPIAMVWMTSLLAASGTQLLSSFLLWSYHN</sequence>
<evidence type="ECO:0000313" key="3">
    <source>
        <dbReference type="Proteomes" id="UP001066276"/>
    </source>
</evidence>
<proteinExistence type="predicted"/>
<accession>A0AAV7RG80</accession>
<dbReference type="EMBL" id="JANPWB010000009">
    <property type="protein sequence ID" value="KAJ1151851.1"/>
    <property type="molecule type" value="Genomic_DNA"/>
</dbReference>
<dbReference type="Proteomes" id="UP001066276">
    <property type="component" value="Chromosome 5"/>
</dbReference>
<name>A0AAV7RG80_PLEWA</name>
<keyword evidence="1" id="KW-0472">Membrane</keyword>
<dbReference type="AlphaFoldDB" id="A0AAV7RG80"/>
<feature type="transmembrane region" description="Helical" evidence="1">
    <location>
        <begin position="71"/>
        <end position="93"/>
    </location>
</feature>
<keyword evidence="1" id="KW-0812">Transmembrane</keyword>
<gene>
    <name evidence="2" type="ORF">NDU88_004630</name>
</gene>
<evidence type="ECO:0000256" key="1">
    <source>
        <dbReference type="SAM" id="Phobius"/>
    </source>
</evidence>
<comment type="caution">
    <text evidence="2">The sequence shown here is derived from an EMBL/GenBank/DDBJ whole genome shotgun (WGS) entry which is preliminary data.</text>
</comment>
<keyword evidence="3" id="KW-1185">Reference proteome</keyword>
<organism evidence="2 3">
    <name type="scientific">Pleurodeles waltl</name>
    <name type="common">Iberian ribbed newt</name>
    <dbReference type="NCBI Taxonomy" id="8319"/>
    <lineage>
        <taxon>Eukaryota</taxon>
        <taxon>Metazoa</taxon>
        <taxon>Chordata</taxon>
        <taxon>Craniata</taxon>
        <taxon>Vertebrata</taxon>
        <taxon>Euteleostomi</taxon>
        <taxon>Amphibia</taxon>
        <taxon>Batrachia</taxon>
        <taxon>Caudata</taxon>
        <taxon>Salamandroidea</taxon>
        <taxon>Salamandridae</taxon>
        <taxon>Pleurodelinae</taxon>
        <taxon>Pleurodeles</taxon>
    </lineage>
</organism>
<keyword evidence="1" id="KW-1133">Transmembrane helix</keyword>
<evidence type="ECO:0000313" key="2">
    <source>
        <dbReference type="EMBL" id="KAJ1151851.1"/>
    </source>
</evidence>